<dbReference type="GeneID" id="110193003"/>
<feature type="compositionally biased region" description="Polar residues" evidence="1">
    <location>
        <begin position="353"/>
        <end position="369"/>
    </location>
</feature>
<protein>
    <submittedName>
        <fullName evidence="3">Flocculation protein FLO11-like</fullName>
    </submittedName>
</protein>
<name>A0A6P5IMR9_PHACI</name>
<dbReference type="InParanoid" id="A0A6P5IMR9"/>
<evidence type="ECO:0000313" key="2">
    <source>
        <dbReference type="Proteomes" id="UP000515140"/>
    </source>
</evidence>
<dbReference type="AlphaFoldDB" id="A0A6P5IMR9"/>
<feature type="region of interest" description="Disordered" evidence="1">
    <location>
        <begin position="64"/>
        <end position="83"/>
    </location>
</feature>
<accession>A0A6P5IMR9</accession>
<organism evidence="2 3">
    <name type="scientific">Phascolarctos cinereus</name>
    <name type="common">Koala</name>
    <dbReference type="NCBI Taxonomy" id="38626"/>
    <lineage>
        <taxon>Eukaryota</taxon>
        <taxon>Metazoa</taxon>
        <taxon>Chordata</taxon>
        <taxon>Craniata</taxon>
        <taxon>Vertebrata</taxon>
        <taxon>Euteleostomi</taxon>
        <taxon>Mammalia</taxon>
        <taxon>Metatheria</taxon>
        <taxon>Diprotodontia</taxon>
        <taxon>Phascolarctidae</taxon>
        <taxon>Phascolarctos</taxon>
    </lineage>
</organism>
<feature type="region of interest" description="Disordered" evidence="1">
    <location>
        <begin position="475"/>
        <end position="532"/>
    </location>
</feature>
<proteinExistence type="predicted"/>
<feature type="compositionally biased region" description="Polar residues" evidence="1">
    <location>
        <begin position="612"/>
        <end position="622"/>
    </location>
</feature>
<sequence>MPKNDFCQEDWKTCLNSLRFCSAEDLSRATYCVTLVGLDCEDTESSLLDRALAVPTSESCPIEKPISVPSPQMSTLESDSSSATHLVVPTFESRSSMEKPVSVPSPLPTVETDSSCATHLSVPASGSWPSEKKPKPPPCQLSTVETLSSCATACNSSPASPGFATPTESQSSVEKWISLPSQLPTTETDSSCDIHCSVPTSESWPSVEKLISFPSQLPTIETESSCPTYFAVSSSESWSPMEEMPFSYPIPTTEINNSSFASPGLHVWPSSMSQIPTENSMLLPSPWLPTMESYYSFATRNISPASPCPAVLTSEPRSSLENLIPPLSQLPTIKKSSCHTIWNSSPPSPGLAMSTSEPQPSSQLSTIKKSSRHTICNISTPFPGLALSTSEPQPYLENLISPPSPLSTIRKPSIRNISPSSFDLAIPTSELQTSPENLIPFLSPLSTIRKPSSRTIHNISPASESQLSWKNLISPLSPQSTTETSSSYSTRNISPSPPGPTHNIGIKGQGRGDLRGLSGPLAAQESQAQGSWDKEPALRFVIKTTATGATISQRGHKIESQESVGSKMQVSIGEPMAEVKIHGNKENQKLAKLVIEEVVTKAEKYSKDGAKGNSTLKTSYTEKGTERRYL</sequence>
<evidence type="ECO:0000313" key="3">
    <source>
        <dbReference type="RefSeq" id="XP_020820176.1"/>
    </source>
</evidence>
<dbReference type="KEGG" id="pcw:110193003"/>
<feature type="region of interest" description="Disordered" evidence="1">
    <location>
        <begin position="93"/>
        <end position="115"/>
    </location>
</feature>
<feature type="region of interest" description="Disordered" evidence="1">
    <location>
        <begin position="604"/>
        <end position="630"/>
    </location>
</feature>
<gene>
    <name evidence="3" type="primary">LOC110193003</name>
</gene>
<feature type="region of interest" description="Disordered" evidence="1">
    <location>
        <begin position="121"/>
        <end position="140"/>
    </location>
</feature>
<reference evidence="3" key="1">
    <citation type="submission" date="2025-08" db="UniProtKB">
        <authorList>
            <consortium name="RefSeq"/>
        </authorList>
    </citation>
    <scope>IDENTIFICATION</scope>
    <source>
        <tissue evidence="3">Spleen</tissue>
    </source>
</reference>
<evidence type="ECO:0000256" key="1">
    <source>
        <dbReference type="SAM" id="MobiDB-lite"/>
    </source>
</evidence>
<dbReference type="RefSeq" id="XP_020820176.1">
    <property type="nucleotide sequence ID" value="XM_020964517.1"/>
</dbReference>
<dbReference type="Proteomes" id="UP000515140">
    <property type="component" value="Unplaced"/>
</dbReference>
<feature type="compositionally biased region" description="Polar residues" evidence="1">
    <location>
        <begin position="69"/>
        <end position="83"/>
    </location>
</feature>
<feature type="compositionally biased region" description="Low complexity" evidence="1">
    <location>
        <begin position="475"/>
        <end position="490"/>
    </location>
</feature>
<keyword evidence="2" id="KW-1185">Reference proteome</keyword>
<feature type="region of interest" description="Disordered" evidence="1">
    <location>
        <begin position="345"/>
        <end position="369"/>
    </location>
</feature>